<name>A0ABR4GZK2_9EURO</name>
<protein>
    <recommendedName>
        <fullName evidence="7">Rhodopsin domain-containing protein</fullName>
    </recommendedName>
</protein>
<evidence type="ECO:0000256" key="5">
    <source>
        <dbReference type="ARBA" id="ARBA00038359"/>
    </source>
</evidence>
<feature type="non-terminal residue" evidence="8">
    <location>
        <position position="1"/>
    </location>
</feature>
<feature type="transmembrane region" description="Helical" evidence="6">
    <location>
        <begin position="69"/>
        <end position="92"/>
    </location>
</feature>
<evidence type="ECO:0000313" key="9">
    <source>
        <dbReference type="Proteomes" id="UP001610334"/>
    </source>
</evidence>
<proteinExistence type="inferred from homology"/>
<reference evidence="8 9" key="1">
    <citation type="submission" date="2024-07" db="EMBL/GenBank/DDBJ databases">
        <title>Section-level genome sequencing and comparative genomics of Aspergillus sections Usti and Cavernicolus.</title>
        <authorList>
            <consortium name="Lawrence Berkeley National Laboratory"/>
            <person name="Nybo J.L."/>
            <person name="Vesth T.C."/>
            <person name="Theobald S."/>
            <person name="Frisvad J.C."/>
            <person name="Larsen T.O."/>
            <person name="Kjaerboelling I."/>
            <person name="Rothschild-Mancinelli K."/>
            <person name="Lyhne E.K."/>
            <person name="Kogle M.E."/>
            <person name="Barry K."/>
            <person name="Clum A."/>
            <person name="Na H."/>
            <person name="Ledsgaard L."/>
            <person name="Lin J."/>
            <person name="Lipzen A."/>
            <person name="Kuo A."/>
            <person name="Riley R."/>
            <person name="Mondo S."/>
            <person name="Labutti K."/>
            <person name="Haridas S."/>
            <person name="Pangalinan J."/>
            <person name="Salamov A.A."/>
            <person name="Simmons B.A."/>
            <person name="Magnuson J.K."/>
            <person name="Chen J."/>
            <person name="Drula E."/>
            <person name="Henrissat B."/>
            <person name="Wiebenga A."/>
            <person name="Lubbers R.J."/>
            <person name="Gomes A.C."/>
            <person name="Makela M.R."/>
            <person name="Stajich J."/>
            <person name="Grigoriev I.V."/>
            <person name="Mortensen U.H."/>
            <person name="De Vries R.P."/>
            <person name="Baker S.E."/>
            <person name="Andersen M.R."/>
        </authorList>
    </citation>
    <scope>NUCLEOTIDE SEQUENCE [LARGE SCALE GENOMIC DNA]</scope>
    <source>
        <strain evidence="8 9">CBS 588.65</strain>
    </source>
</reference>
<dbReference type="InterPro" id="IPR049326">
    <property type="entry name" value="Rhodopsin_dom_fungi"/>
</dbReference>
<keyword evidence="9" id="KW-1185">Reference proteome</keyword>
<feature type="domain" description="Rhodopsin" evidence="7">
    <location>
        <begin position="4"/>
        <end position="117"/>
    </location>
</feature>
<dbReference type="Pfam" id="PF20684">
    <property type="entry name" value="Fung_rhodopsin"/>
    <property type="match status" value="1"/>
</dbReference>
<dbReference type="PANTHER" id="PTHR33048">
    <property type="entry name" value="PTH11-LIKE INTEGRAL MEMBRANE PROTEIN (AFU_ORTHOLOGUE AFUA_5G11245)"/>
    <property type="match status" value="1"/>
</dbReference>
<evidence type="ECO:0000313" key="8">
    <source>
        <dbReference type="EMBL" id="KAL2808630.1"/>
    </source>
</evidence>
<keyword evidence="2 6" id="KW-0812">Transmembrane</keyword>
<comment type="caution">
    <text evidence="8">The sequence shown here is derived from an EMBL/GenBank/DDBJ whole genome shotgun (WGS) entry which is preliminary data.</text>
</comment>
<dbReference type="PANTHER" id="PTHR33048:SF129">
    <property type="entry name" value="INTEGRAL MEMBRANE PROTEIN-RELATED"/>
    <property type="match status" value="1"/>
</dbReference>
<feature type="transmembrane region" description="Helical" evidence="6">
    <location>
        <begin position="28"/>
        <end position="57"/>
    </location>
</feature>
<sequence length="118" mass="13197">MFDLWLCRLCWLAFYARLSPIPLFTLYLQLYFSCITVIWVIQSLVITLQCVPLATLWSAAEGKCMGGKTVLIITSALTIACDLLLLLLPIHIVCSLQMRLVKKLMPMAILCSSVFAVA</sequence>
<comment type="similarity">
    <text evidence="5">Belongs to the SAT4 family.</text>
</comment>
<keyword evidence="3 6" id="KW-1133">Transmembrane helix</keyword>
<accession>A0ABR4GZK2</accession>
<evidence type="ECO:0000256" key="2">
    <source>
        <dbReference type="ARBA" id="ARBA00022692"/>
    </source>
</evidence>
<evidence type="ECO:0000256" key="3">
    <source>
        <dbReference type="ARBA" id="ARBA00022989"/>
    </source>
</evidence>
<gene>
    <name evidence="8" type="ORF">BJX63DRAFT_408675</name>
</gene>
<comment type="subcellular location">
    <subcellularLocation>
        <location evidence="1">Membrane</location>
        <topology evidence="1">Multi-pass membrane protein</topology>
    </subcellularLocation>
</comment>
<dbReference type="InterPro" id="IPR052337">
    <property type="entry name" value="SAT4-like"/>
</dbReference>
<dbReference type="Proteomes" id="UP001610334">
    <property type="component" value="Unassembled WGS sequence"/>
</dbReference>
<organism evidence="8 9">
    <name type="scientific">Aspergillus granulosus</name>
    <dbReference type="NCBI Taxonomy" id="176169"/>
    <lineage>
        <taxon>Eukaryota</taxon>
        <taxon>Fungi</taxon>
        <taxon>Dikarya</taxon>
        <taxon>Ascomycota</taxon>
        <taxon>Pezizomycotina</taxon>
        <taxon>Eurotiomycetes</taxon>
        <taxon>Eurotiomycetidae</taxon>
        <taxon>Eurotiales</taxon>
        <taxon>Aspergillaceae</taxon>
        <taxon>Aspergillus</taxon>
        <taxon>Aspergillus subgen. Nidulantes</taxon>
    </lineage>
</organism>
<evidence type="ECO:0000256" key="4">
    <source>
        <dbReference type="ARBA" id="ARBA00023136"/>
    </source>
</evidence>
<keyword evidence="4 6" id="KW-0472">Membrane</keyword>
<evidence type="ECO:0000256" key="6">
    <source>
        <dbReference type="SAM" id="Phobius"/>
    </source>
</evidence>
<evidence type="ECO:0000259" key="7">
    <source>
        <dbReference type="Pfam" id="PF20684"/>
    </source>
</evidence>
<dbReference type="EMBL" id="JBFXLT010000107">
    <property type="protein sequence ID" value="KAL2808630.1"/>
    <property type="molecule type" value="Genomic_DNA"/>
</dbReference>
<evidence type="ECO:0000256" key="1">
    <source>
        <dbReference type="ARBA" id="ARBA00004141"/>
    </source>
</evidence>